<protein>
    <recommendedName>
        <fullName evidence="2">DUF7704 domain-containing protein</fullName>
    </recommendedName>
</protein>
<comment type="caution">
    <text evidence="3">The sequence shown here is derived from an EMBL/GenBank/DDBJ whole genome shotgun (WGS) entry which is preliminary data.</text>
</comment>
<evidence type="ECO:0000256" key="1">
    <source>
        <dbReference type="SAM" id="Phobius"/>
    </source>
</evidence>
<proteinExistence type="predicted"/>
<feature type="transmembrane region" description="Helical" evidence="1">
    <location>
        <begin position="106"/>
        <end position="123"/>
    </location>
</feature>
<dbReference type="RefSeq" id="XP_049125332.1">
    <property type="nucleotide sequence ID" value="XM_049269375.1"/>
</dbReference>
<keyword evidence="4" id="KW-1185">Reference proteome</keyword>
<keyword evidence="1" id="KW-0812">Transmembrane</keyword>
<dbReference type="InterPro" id="IPR056121">
    <property type="entry name" value="DUF7704"/>
</dbReference>
<evidence type="ECO:0000259" key="2">
    <source>
        <dbReference type="Pfam" id="PF24803"/>
    </source>
</evidence>
<dbReference type="GeneID" id="73323965"/>
<reference evidence="3 4" key="1">
    <citation type="submission" date="2022-03" db="EMBL/GenBank/DDBJ databases">
        <title>Genome data of Colletotrichum spp.</title>
        <authorList>
            <person name="Utami Y.D."/>
            <person name="Hiruma K."/>
        </authorList>
    </citation>
    <scope>NUCLEOTIDE SEQUENCE [LARGE SCALE GENOMIC DNA]</scope>
    <source>
        <strain evidence="3 4">MAFF 239500</strain>
    </source>
</reference>
<feature type="domain" description="DUF7704" evidence="2">
    <location>
        <begin position="3"/>
        <end position="162"/>
    </location>
</feature>
<dbReference type="PANTHER" id="PTHR37019">
    <property type="entry name" value="CHROMOSOME 1, WHOLE GENOME SHOTGUN SEQUENCE"/>
    <property type="match status" value="1"/>
</dbReference>
<dbReference type="EMBL" id="BQXU01000006">
    <property type="protein sequence ID" value="GKT42982.1"/>
    <property type="molecule type" value="Genomic_DNA"/>
</dbReference>
<feature type="transmembrane region" description="Helical" evidence="1">
    <location>
        <begin position="12"/>
        <end position="31"/>
    </location>
</feature>
<keyword evidence="1" id="KW-0472">Membrane</keyword>
<accession>A0AA37NV88</accession>
<dbReference type="Proteomes" id="UP001055115">
    <property type="component" value="Unassembled WGS sequence"/>
</dbReference>
<name>A0AA37NV88_9PEZI</name>
<dbReference type="AlphaFoldDB" id="A0AA37NV88"/>
<keyword evidence="1" id="KW-1133">Transmembrane helix</keyword>
<sequence length="173" mass="18928">MPSEIPKTYSALFTLLDPLIALWGTSLFLLSPHTVTSSYLPDNYTRASSLDPSTSHPAAAASLDPAAFQEYNLPLHAQIAGHLLSNALLSILLLRAAPNNLKVWRIYQLSLFVVDVFLLYGTFASYRVQGRLSPLTWRVEDWGALSITTLAGLARAAFLLGVGFPKQDRAKKA</sequence>
<feature type="transmembrane region" description="Helical" evidence="1">
    <location>
        <begin position="75"/>
        <end position="94"/>
    </location>
</feature>
<organism evidence="3 4">
    <name type="scientific">Colletotrichum spaethianum</name>
    <dbReference type="NCBI Taxonomy" id="700344"/>
    <lineage>
        <taxon>Eukaryota</taxon>
        <taxon>Fungi</taxon>
        <taxon>Dikarya</taxon>
        <taxon>Ascomycota</taxon>
        <taxon>Pezizomycotina</taxon>
        <taxon>Sordariomycetes</taxon>
        <taxon>Hypocreomycetidae</taxon>
        <taxon>Glomerellales</taxon>
        <taxon>Glomerellaceae</taxon>
        <taxon>Colletotrichum</taxon>
        <taxon>Colletotrichum spaethianum species complex</taxon>
    </lineage>
</organism>
<feature type="transmembrane region" description="Helical" evidence="1">
    <location>
        <begin position="143"/>
        <end position="164"/>
    </location>
</feature>
<gene>
    <name evidence="3" type="ORF">ColSpa_03163</name>
</gene>
<dbReference type="PANTHER" id="PTHR37019:SF1">
    <property type="entry name" value="EXPERA DOMAIN-CONTAINING PROTEIN"/>
    <property type="match status" value="1"/>
</dbReference>
<dbReference type="Pfam" id="PF24803">
    <property type="entry name" value="DUF7704"/>
    <property type="match status" value="1"/>
</dbReference>
<evidence type="ECO:0000313" key="4">
    <source>
        <dbReference type="Proteomes" id="UP001055115"/>
    </source>
</evidence>
<evidence type="ECO:0000313" key="3">
    <source>
        <dbReference type="EMBL" id="GKT42982.1"/>
    </source>
</evidence>